<proteinExistence type="predicted"/>
<dbReference type="GO" id="GO:0004526">
    <property type="term" value="F:ribonuclease P activity"/>
    <property type="evidence" value="ECO:0007669"/>
    <property type="project" value="InterPro"/>
</dbReference>
<dbReference type="Gene3D" id="3.30.230.10">
    <property type="match status" value="1"/>
</dbReference>
<protein>
    <submittedName>
        <fullName evidence="7">Uncharacterized protein</fullName>
    </submittedName>
</protein>
<evidence type="ECO:0000256" key="4">
    <source>
        <dbReference type="ARBA" id="ARBA00022759"/>
    </source>
</evidence>
<evidence type="ECO:0000313" key="7">
    <source>
        <dbReference type="EMBL" id="SVA16628.1"/>
    </source>
</evidence>
<evidence type="ECO:0000256" key="5">
    <source>
        <dbReference type="ARBA" id="ARBA00022801"/>
    </source>
</evidence>
<dbReference type="SUPFAM" id="SSF54211">
    <property type="entry name" value="Ribosomal protein S5 domain 2-like"/>
    <property type="match status" value="1"/>
</dbReference>
<dbReference type="InterPro" id="IPR020539">
    <property type="entry name" value="RNase_P_CS"/>
</dbReference>
<dbReference type="AlphaFoldDB" id="A0A381TM67"/>
<keyword evidence="2" id="KW-0819">tRNA processing</keyword>
<dbReference type="GO" id="GO:0000049">
    <property type="term" value="F:tRNA binding"/>
    <property type="evidence" value="ECO:0007669"/>
    <property type="project" value="InterPro"/>
</dbReference>
<name>A0A381TM67_9ZZZZ</name>
<dbReference type="PANTHER" id="PTHR33992:SF1">
    <property type="entry name" value="RIBONUCLEASE P PROTEIN COMPONENT"/>
    <property type="match status" value="1"/>
</dbReference>
<evidence type="ECO:0000256" key="2">
    <source>
        <dbReference type="ARBA" id="ARBA00022694"/>
    </source>
</evidence>
<sequence>MIGRLRRRDDFQALRRDGWTVRRGSLRVVYRPVCGSPAGLRVAFAIGREVGTAVVRNRLRRRLRSVMTELAVPGSGLPAGDYLIRVGPASASSDSSELRETLVILAGELRSKQESCS</sequence>
<dbReference type="EMBL" id="UINC01004754">
    <property type="protein sequence ID" value="SVA16628.1"/>
    <property type="molecule type" value="Genomic_DNA"/>
</dbReference>
<evidence type="ECO:0000256" key="3">
    <source>
        <dbReference type="ARBA" id="ARBA00022722"/>
    </source>
</evidence>
<dbReference type="InterPro" id="IPR014721">
    <property type="entry name" value="Ribsml_uS5_D2-typ_fold_subgr"/>
</dbReference>
<gene>
    <name evidence="7" type="ORF">METZ01_LOCUS69482</name>
</gene>
<dbReference type="InterPro" id="IPR000100">
    <property type="entry name" value="RNase_P"/>
</dbReference>
<dbReference type="GO" id="GO:0042781">
    <property type="term" value="F:3'-tRNA processing endoribonuclease activity"/>
    <property type="evidence" value="ECO:0007669"/>
    <property type="project" value="TreeGrafter"/>
</dbReference>
<accession>A0A381TM67</accession>
<comment type="function">
    <text evidence="1">RNaseP catalyzes the removal of the 5'-leader sequence from pre-tRNA to produce the mature 5'-terminus. It can also cleave other RNA substrates such as 4.5S RNA. The protein component plays an auxiliary but essential role in vivo by binding to the 5'-leader sequence and broadening the substrate specificity of the ribozyme.</text>
</comment>
<reference evidence="7" key="1">
    <citation type="submission" date="2018-05" db="EMBL/GenBank/DDBJ databases">
        <authorList>
            <person name="Lanie J.A."/>
            <person name="Ng W.-L."/>
            <person name="Kazmierczak K.M."/>
            <person name="Andrzejewski T.M."/>
            <person name="Davidsen T.M."/>
            <person name="Wayne K.J."/>
            <person name="Tettelin H."/>
            <person name="Glass J.I."/>
            <person name="Rusch D."/>
            <person name="Podicherti R."/>
            <person name="Tsui H.-C.T."/>
            <person name="Winkler M.E."/>
        </authorList>
    </citation>
    <scope>NUCLEOTIDE SEQUENCE</scope>
</reference>
<dbReference type="InterPro" id="IPR020568">
    <property type="entry name" value="Ribosomal_Su5_D2-typ_SF"/>
</dbReference>
<dbReference type="PANTHER" id="PTHR33992">
    <property type="entry name" value="RIBONUCLEASE P PROTEIN COMPONENT"/>
    <property type="match status" value="1"/>
</dbReference>
<evidence type="ECO:0000256" key="1">
    <source>
        <dbReference type="ARBA" id="ARBA00002663"/>
    </source>
</evidence>
<dbReference type="GO" id="GO:0030677">
    <property type="term" value="C:ribonuclease P complex"/>
    <property type="evidence" value="ECO:0007669"/>
    <property type="project" value="TreeGrafter"/>
</dbReference>
<dbReference type="Pfam" id="PF00825">
    <property type="entry name" value="Ribonuclease_P"/>
    <property type="match status" value="1"/>
</dbReference>
<keyword evidence="3" id="KW-0540">Nuclease</keyword>
<organism evidence="7">
    <name type="scientific">marine metagenome</name>
    <dbReference type="NCBI Taxonomy" id="408172"/>
    <lineage>
        <taxon>unclassified sequences</taxon>
        <taxon>metagenomes</taxon>
        <taxon>ecological metagenomes</taxon>
    </lineage>
</organism>
<keyword evidence="4" id="KW-0255">Endonuclease</keyword>
<dbReference type="PROSITE" id="PS00648">
    <property type="entry name" value="RIBONUCLEASE_P"/>
    <property type="match status" value="1"/>
</dbReference>
<keyword evidence="6" id="KW-0694">RNA-binding</keyword>
<evidence type="ECO:0000256" key="6">
    <source>
        <dbReference type="ARBA" id="ARBA00022884"/>
    </source>
</evidence>
<keyword evidence="5" id="KW-0378">Hydrolase</keyword>